<evidence type="ECO:0000313" key="2">
    <source>
        <dbReference type="Proteomes" id="UP000076798"/>
    </source>
</evidence>
<proteinExistence type="predicted"/>
<reference evidence="1 2" key="1">
    <citation type="journal article" date="2016" name="Mol. Biol. Evol.">
        <title>Comparative Genomics of Early-Diverging Mushroom-Forming Fungi Provides Insights into the Origins of Lignocellulose Decay Capabilities.</title>
        <authorList>
            <person name="Nagy L.G."/>
            <person name="Riley R."/>
            <person name="Tritt A."/>
            <person name="Adam C."/>
            <person name="Daum C."/>
            <person name="Floudas D."/>
            <person name="Sun H."/>
            <person name="Yadav J.S."/>
            <person name="Pangilinan J."/>
            <person name="Larsson K.H."/>
            <person name="Matsuura K."/>
            <person name="Barry K."/>
            <person name="Labutti K."/>
            <person name="Kuo R."/>
            <person name="Ohm R.A."/>
            <person name="Bhattacharya S.S."/>
            <person name="Shirouzu T."/>
            <person name="Yoshinaga Y."/>
            <person name="Martin F.M."/>
            <person name="Grigoriev I.V."/>
            <person name="Hibbett D.S."/>
        </authorList>
    </citation>
    <scope>NUCLEOTIDE SEQUENCE [LARGE SCALE GENOMIC DNA]</scope>
    <source>
        <strain evidence="1 2">HHB10207 ss-3</strain>
    </source>
</reference>
<name>A0A166B9M7_9AGAM</name>
<evidence type="ECO:0008006" key="3">
    <source>
        <dbReference type="Google" id="ProtNLM"/>
    </source>
</evidence>
<dbReference type="Proteomes" id="UP000076798">
    <property type="component" value="Unassembled WGS sequence"/>
</dbReference>
<dbReference type="EMBL" id="KV428116">
    <property type="protein sequence ID" value="KZT36136.1"/>
    <property type="molecule type" value="Genomic_DNA"/>
</dbReference>
<keyword evidence="2" id="KW-1185">Reference proteome</keyword>
<dbReference type="AlphaFoldDB" id="A0A166B9M7"/>
<sequence>MAALDSPTRKTPPLPTEILAEIVILTMAKARGTQLQDEFSFPAKGGIMMLVGMLNACKRFRAIVLREWFSTLRVSLRDWEYIDTRLSSAVLPHARIIRSLYCLEYGMKSVEFMWKLPVLKSVSFPVGLRYRSISSFPPTLEILECRLVDQVSTDLLSLIANSLPSLRSLRLDCGEAGPHQPICDDECQDARQLGIEFAQALKPLTKLRTLSLDVTLTPDGYPAGHDETCQYRCSSCWESKKEESHENELVASEEIANVLPALELLEWSLWIRQPKELKTRIEVKRGSKLTLKSTAVPYIMYPE</sequence>
<evidence type="ECO:0000313" key="1">
    <source>
        <dbReference type="EMBL" id="KZT36136.1"/>
    </source>
</evidence>
<protein>
    <recommendedName>
        <fullName evidence="3">F-box domain-containing protein</fullName>
    </recommendedName>
</protein>
<dbReference type="OrthoDB" id="3159295at2759"/>
<gene>
    <name evidence="1" type="ORF">SISSUDRAFT_1121172</name>
</gene>
<organism evidence="1 2">
    <name type="scientific">Sistotremastrum suecicum HHB10207 ss-3</name>
    <dbReference type="NCBI Taxonomy" id="1314776"/>
    <lineage>
        <taxon>Eukaryota</taxon>
        <taxon>Fungi</taxon>
        <taxon>Dikarya</taxon>
        <taxon>Basidiomycota</taxon>
        <taxon>Agaricomycotina</taxon>
        <taxon>Agaricomycetes</taxon>
        <taxon>Sistotremastrales</taxon>
        <taxon>Sistotremastraceae</taxon>
        <taxon>Sistotremastrum</taxon>
    </lineage>
</organism>
<accession>A0A166B9M7</accession>